<reference evidence="3" key="1">
    <citation type="journal article" date="2021" name="Proc. Natl. Acad. Sci. U.S.A.">
        <title>A Catalog of Tens of Thousands of Viruses from Human Metagenomes Reveals Hidden Associations with Chronic Diseases.</title>
        <authorList>
            <person name="Tisza M.J."/>
            <person name="Buck C.B."/>
        </authorList>
    </citation>
    <scope>NUCLEOTIDE SEQUENCE</scope>
    <source>
        <strain evidence="3">CtXPh6</strain>
    </source>
</reference>
<name>A0A8S5LK65_9CAUD</name>
<evidence type="ECO:0000259" key="1">
    <source>
        <dbReference type="Pfam" id="PF03354"/>
    </source>
</evidence>
<organism evidence="3">
    <name type="scientific">Siphoviridae sp. ctXPh6</name>
    <dbReference type="NCBI Taxonomy" id="2827578"/>
    <lineage>
        <taxon>Viruses</taxon>
        <taxon>Duplodnaviria</taxon>
        <taxon>Heunggongvirae</taxon>
        <taxon>Uroviricota</taxon>
        <taxon>Caudoviricetes</taxon>
    </lineage>
</organism>
<dbReference type="PANTHER" id="PTHR41287">
    <property type="match status" value="1"/>
</dbReference>
<dbReference type="InterPro" id="IPR046461">
    <property type="entry name" value="TerL_ATPase"/>
</dbReference>
<evidence type="ECO:0000259" key="2">
    <source>
        <dbReference type="Pfam" id="PF20441"/>
    </source>
</evidence>
<dbReference type="GO" id="GO:0004519">
    <property type="term" value="F:endonuclease activity"/>
    <property type="evidence" value="ECO:0007669"/>
    <property type="project" value="InterPro"/>
</dbReference>
<dbReference type="InterPro" id="IPR005021">
    <property type="entry name" value="Terminase_largesu-like"/>
</dbReference>
<dbReference type="Pfam" id="PF03354">
    <property type="entry name" value="TerL_ATPase"/>
    <property type="match status" value="1"/>
</dbReference>
<feature type="domain" description="Terminase large subunit-like ATPase" evidence="1">
    <location>
        <begin position="81"/>
        <end position="247"/>
    </location>
</feature>
<protein>
    <submittedName>
        <fullName evidence="3">Large Terminase</fullName>
    </submittedName>
</protein>
<sequence>MTLKQEIIRYSRKCIKDKTHICQKHRWACMRFLRDIEKEGTKKFPYVFDQERAERFFAWAAMHKHTKGILAGQPIIFEPIRRFIFGNIYGWVNKDTGLRRFKKAYWQVGRKNAKSQSLAIVGDYEMMAMGEPMSEVYIGATKSIQSKIIYNEILAMLRRWPEMKGKWKESYGTIRHLKSDSIIRALSKDDGKTGDGLNPQCGLIDEYHAHPTSEILDVIDTGMMARKQPLLFIITTAGTNFGGPCYRVEYPLVEKILNPDIDYDVPDYFCMVNELDKDKEGNMIDDVKDEKCWIKANPIVATYPEGIANIRSALKVAVETPEKMSSFLTKNMNIWNQQSGASYMDMGKWNTRGRIESYDLYGLDAYVGMDLSSKVDLTSIGLVVPVKEDGGTKYIVIGHSFIPEETLQRKIKTDRVPYDYYARGGWLTVNPGEVVDYRYMTKWMIETAEKLGLNIKEICYDPYNATYYAQELEKLEYTCVEVRQGMMTLSEPTKSFRENAYQGNILHFENPLLDWAISNAVTKKDQNENIMLDKEKSTNRIDPIASVINAFTRARIIEEDDMSAYILSDDFSL</sequence>
<proteinExistence type="predicted"/>
<evidence type="ECO:0000313" key="3">
    <source>
        <dbReference type="EMBL" id="DAD70239.1"/>
    </source>
</evidence>
<dbReference type="Gene3D" id="3.40.50.300">
    <property type="entry name" value="P-loop containing nucleotide triphosphate hydrolases"/>
    <property type="match status" value="1"/>
</dbReference>
<dbReference type="Pfam" id="PF20441">
    <property type="entry name" value="TerL_nuclease"/>
    <property type="match status" value="1"/>
</dbReference>
<dbReference type="EMBL" id="BK015862">
    <property type="protein sequence ID" value="DAD70239.1"/>
    <property type="molecule type" value="Genomic_DNA"/>
</dbReference>
<dbReference type="PANTHER" id="PTHR41287:SF1">
    <property type="entry name" value="PROTEIN YMFN"/>
    <property type="match status" value="1"/>
</dbReference>
<feature type="domain" description="Terminase large subunit-like endonuclease" evidence="2">
    <location>
        <begin position="267"/>
        <end position="557"/>
    </location>
</feature>
<dbReference type="InterPro" id="IPR027417">
    <property type="entry name" value="P-loop_NTPase"/>
</dbReference>
<dbReference type="InterPro" id="IPR046462">
    <property type="entry name" value="TerL_nuclease"/>
</dbReference>
<accession>A0A8S5LK65</accession>